<evidence type="ECO:0000256" key="1">
    <source>
        <dbReference type="ARBA" id="ARBA00004651"/>
    </source>
</evidence>
<evidence type="ECO:0000313" key="9">
    <source>
        <dbReference type="EMBL" id="TRW90762.1"/>
    </source>
</evidence>
<evidence type="ECO:0000256" key="4">
    <source>
        <dbReference type="ARBA" id="ARBA00022840"/>
    </source>
</evidence>
<keyword evidence="4 9" id="KW-0067">ATP-binding</keyword>
<evidence type="ECO:0000256" key="6">
    <source>
        <dbReference type="ARBA" id="ARBA00023136"/>
    </source>
</evidence>
<dbReference type="GO" id="GO:0005524">
    <property type="term" value="F:ATP binding"/>
    <property type="evidence" value="ECO:0007669"/>
    <property type="project" value="UniProtKB-KW"/>
</dbReference>
<dbReference type="EMBL" id="RYFG02000116">
    <property type="protein sequence ID" value="TRW90762.1"/>
    <property type="molecule type" value="Genomic_DNA"/>
</dbReference>
<evidence type="ECO:0000259" key="7">
    <source>
        <dbReference type="PROSITE" id="PS50893"/>
    </source>
</evidence>
<name>A0ABY3C666_9GAMM</name>
<keyword evidence="5" id="KW-1133">Transmembrane helix</keyword>
<dbReference type="PROSITE" id="PS50929">
    <property type="entry name" value="ABC_TM1F"/>
    <property type="match status" value="1"/>
</dbReference>
<keyword evidence="10" id="KW-1185">Reference proteome</keyword>
<protein>
    <submittedName>
        <fullName evidence="9">ABC transporter ATP-binding protein</fullName>
    </submittedName>
</protein>
<dbReference type="SUPFAM" id="SSF90123">
    <property type="entry name" value="ABC transporter transmembrane region"/>
    <property type="match status" value="1"/>
</dbReference>
<dbReference type="InterPro" id="IPR003593">
    <property type="entry name" value="AAA+_ATPase"/>
</dbReference>
<proteinExistence type="predicted"/>
<keyword evidence="3" id="KW-0547">Nucleotide-binding</keyword>
<dbReference type="InterPro" id="IPR017871">
    <property type="entry name" value="ABC_transporter-like_CS"/>
</dbReference>
<dbReference type="Pfam" id="PF00664">
    <property type="entry name" value="ABC_membrane"/>
    <property type="match status" value="1"/>
</dbReference>
<dbReference type="Proteomes" id="UP000733744">
    <property type="component" value="Unassembled WGS sequence"/>
</dbReference>
<feature type="domain" description="ABC transporter" evidence="7">
    <location>
        <begin position="471"/>
        <end position="728"/>
    </location>
</feature>
<dbReference type="SUPFAM" id="SSF52540">
    <property type="entry name" value="P-loop containing nucleoside triphosphate hydrolases"/>
    <property type="match status" value="1"/>
</dbReference>
<evidence type="ECO:0000256" key="5">
    <source>
        <dbReference type="ARBA" id="ARBA00022989"/>
    </source>
</evidence>
<comment type="caution">
    <text evidence="9">The sequence shown here is derived from an EMBL/GenBank/DDBJ whole genome shotgun (WGS) entry which is preliminary data.</text>
</comment>
<evidence type="ECO:0000256" key="2">
    <source>
        <dbReference type="ARBA" id="ARBA00022692"/>
    </source>
</evidence>
<keyword evidence="2" id="KW-0812">Transmembrane</keyword>
<dbReference type="Gene3D" id="1.20.1560.10">
    <property type="entry name" value="ABC transporter type 1, transmembrane domain"/>
    <property type="match status" value="1"/>
</dbReference>
<dbReference type="InterPro" id="IPR011527">
    <property type="entry name" value="ABC1_TM_dom"/>
</dbReference>
<keyword evidence="6" id="KW-0472">Membrane</keyword>
<dbReference type="SMART" id="SM00382">
    <property type="entry name" value="AAA"/>
    <property type="match status" value="1"/>
</dbReference>
<sequence length="743" mass="83195">MPILRFSKATNPNKRNNKMNESFSFADSISLRSATSGRERWQIKALRRKHFLAQALEQELLANEHITVAEANPFSGRVLVLFDPTYFKQGTGGLIREALSRLTKLHCDNGLLVEQDATVPQIPNDGKTLFDLIRSVDGEKKIRREAITLSALNTTFKITTPLMQGMIMACGLQGGFSIFSRLGLNVLSQIAILAGGYYTSATLEKTIEYKRKQKWTAYANMVEASLRQRTYQHIHSLSLTTLTEQEWGAAELARFVKEDNDRVKKLLEFAAPNLLDKGLTFSGCSVLLLAVSPVALLLAVIPLPFMYRLTGEFNRESQDLYKDVGRHEQELNRRITDSLNGLPTVKSYTAETWEQNRLKEINHSYQLSHQKASKERTKYHTTLEYGIYLGISMPIIYSSYKAYQKQLSFTVFTGIAFLLPRMILSTQGLDQDYSYYLAAQSSAQKIKQLLATQSDQSSGDSLDFSKLKGEIRFENVSFRYPAPPLQSILEEACSGQEIILKDEQAETLILNRVNLTIPPGSTVAFVGSSGSGKSTLIKLLLRFYEPTEGRILLDGKDIRQIDVADLRHALGWVSQDVYLFEGSIADNIRYGNLDASDNDVIQVAKLIGADEFIEAKEQGFDSDVGERGQSLSGGQRQRISVARALLKDSPILIMDEATSAVDNLTEAKMYKAIVDELPNKTLMIVAHRLSSASKADCIYLLENGEVREVGTHEELLAQEGHYAQLWRLQISHEGQNADEQMVV</sequence>
<evidence type="ECO:0000313" key="10">
    <source>
        <dbReference type="Proteomes" id="UP000733744"/>
    </source>
</evidence>
<dbReference type="PANTHER" id="PTHR24221:SF601">
    <property type="entry name" value="ABC TRANSPORTER"/>
    <property type="match status" value="1"/>
</dbReference>
<dbReference type="InterPro" id="IPR003439">
    <property type="entry name" value="ABC_transporter-like_ATP-bd"/>
</dbReference>
<dbReference type="Gene3D" id="3.40.50.300">
    <property type="entry name" value="P-loop containing nucleotide triphosphate hydrolases"/>
    <property type="match status" value="1"/>
</dbReference>
<feature type="domain" description="ABC transmembrane type-1" evidence="8">
    <location>
        <begin position="219"/>
        <end position="429"/>
    </location>
</feature>
<dbReference type="InterPro" id="IPR036640">
    <property type="entry name" value="ABC1_TM_sf"/>
</dbReference>
<organism evidence="9 10">
    <name type="scientific">Candidatus Methylobacter oryzae</name>
    <dbReference type="NCBI Taxonomy" id="2497749"/>
    <lineage>
        <taxon>Bacteria</taxon>
        <taxon>Pseudomonadati</taxon>
        <taxon>Pseudomonadota</taxon>
        <taxon>Gammaproteobacteria</taxon>
        <taxon>Methylococcales</taxon>
        <taxon>Methylococcaceae</taxon>
        <taxon>Methylobacter</taxon>
    </lineage>
</organism>
<dbReference type="InterPro" id="IPR027417">
    <property type="entry name" value="P-loop_NTPase"/>
</dbReference>
<dbReference type="PROSITE" id="PS00211">
    <property type="entry name" value="ABC_TRANSPORTER_1"/>
    <property type="match status" value="1"/>
</dbReference>
<dbReference type="PROSITE" id="PS50893">
    <property type="entry name" value="ABC_TRANSPORTER_2"/>
    <property type="match status" value="1"/>
</dbReference>
<evidence type="ECO:0000259" key="8">
    <source>
        <dbReference type="PROSITE" id="PS50929"/>
    </source>
</evidence>
<dbReference type="PANTHER" id="PTHR24221">
    <property type="entry name" value="ATP-BINDING CASSETTE SUB-FAMILY B"/>
    <property type="match status" value="1"/>
</dbReference>
<evidence type="ECO:0000256" key="3">
    <source>
        <dbReference type="ARBA" id="ARBA00022741"/>
    </source>
</evidence>
<dbReference type="InterPro" id="IPR039421">
    <property type="entry name" value="Type_1_exporter"/>
</dbReference>
<accession>A0ABY3C666</accession>
<dbReference type="Pfam" id="PF00005">
    <property type="entry name" value="ABC_tran"/>
    <property type="match status" value="1"/>
</dbReference>
<gene>
    <name evidence="9" type="ORF">EKO24_018365</name>
</gene>
<reference evidence="9 10" key="1">
    <citation type="journal article" date="2019" name="Antonie Van Leeuwenhoek">
        <title>Description of 'Ca. Methylobacter oryzae' KRF1, a novel species from the environmentally important Methylobacter clade 2.</title>
        <authorList>
            <person name="Khatri K."/>
            <person name="Mohite J.A."/>
            <person name="Pandit P.S."/>
            <person name="Bahulikar R."/>
            <person name="Rahalkar M.C."/>
        </authorList>
    </citation>
    <scope>NUCLEOTIDE SEQUENCE [LARGE SCALE GENOMIC DNA]</scope>
    <source>
        <strain evidence="9 10">KRF1</strain>
    </source>
</reference>
<comment type="subcellular location">
    <subcellularLocation>
        <location evidence="1">Cell membrane</location>
        <topology evidence="1">Multi-pass membrane protein</topology>
    </subcellularLocation>
</comment>